<keyword evidence="1 4" id="KW-0489">Methyltransferase</keyword>
<dbReference type="UniPathway" id="UPA00079">
    <property type="reaction ID" value="UER00169"/>
</dbReference>
<feature type="binding site" evidence="4">
    <location>
        <begin position="105"/>
        <end position="106"/>
    </location>
    <ligand>
        <name>S-adenosyl-L-methionine</name>
        <dbReference type="ChEBI" id="CHEBI:59789"/>
    </ligand>
</feature>
<gene>
    <name evidence="4" type="primary">menG</name>
    <name evidence="6" type="ORF">BJ997_004042</name>
    <name evidence="5" type="ORF">GY21_16185</name>
</gene>
<dbReference type="EC" id="2.1.1.163" evidence="4"/>
<dbReference type="STRING" id="1001240.GY21_16185"/>
<dbReference type="eggNOG" id="COG2226">
    <property type="taxonomic scope" value="Bacteria"/>
</dbReference>
<evidence type="ECO:0000256" key="4">
    <source>
        <dbReference type="HAMAP-Rule" id="MF_01813"/>
    </source>
</evidence>
<evidence type="ECO:0000256" key="2">
    <source>
        <dbReference type="ARBA" id="ARBA00022679"/>
    </source>
</evidence>
<dbReference type="InterPro" id="IPR023576">
    <property type="entry name" value="UbiE/COQ5_MeTrFase_CS"/>
</dbReference>
<dbReference type="SUPFAM" id="SSF53335">
    <property type="entry name" value="S-adenosyl-L-methionine-dependent methyltransferases"/>
    <property type="match status" value="1"/>
</dbReference>
<organism evidence="5 7">
    <name type="scientific">Cryobacterium roopkundense</name>
    <dbReference type="NCBI Taxonomy" id="1001240"/>
    <lineage>
        <taxon>Bacteria</taxon>
        <taxon>Bacillati</taxon>
        <taxon>Actinomycetota</taxon>
        <taxon>Actinomycetes</taxon>
        <taxon>Micrococcales</taxon>
        <taxon>Microbacteriaceae</taxon>
        <taxon>Cryobacterium</taxon>
    </lineage>
</organism>
<evidence type="ECO:0000256" key="1">
    <source>
        <dbReference type="ARBA" id="ARBA00022603"/>
    </source>
</evidence>
<dbReference type="Proteomes" id="UP000029864">
    <property type="component" value="Unassembled WGS sequence"/>
</dbReference>
<dbReference type="Pfam" id="PF01209">
    <property type="entry name" value="Ubie_methyltran"/>
    <property type="match status" value="1"/>
</dbReference>
<feature type="binding site" evidence="4">
    <location>
        <position position="62"/>
    </location>
    <ligand>
        <name>S-adenosyl-L-methionine</name>
        <dbReference type="ChEBI" id="CHEBI:59789"/>
    </ligand>
</feature>
<comment type="pathway">
    <text evidence="4">Quinol/quinone metabolism; menaquinone biosynthesis; menaquinol from 1,4-dihydroxy-2-naphthoate: step 2/2.</text>
</comment>
<dbReference type="RefSeq" id="WP_035838225.1">
    <property type="nucleotide sequence ID" value="NZ_JACHBQ010000001.1"/>
</dbReference>
<dbReference type="GO" id="GO:0043770">
    <property type="term" value="F:demethylmenaquinone methyltransferase activity"/>
    <property type="evidence" value="ECO:0007669"/>
    <property type="project" value="UniProtKB-UniRule"/>
</dbReference>
<accession>A0A099J219</accession>
<reference evidence="5 7" key="1">
    <citation type="submission" date="2014-08" db="EMBL/GenBank/DDBJ databases">
        <authorList>
            <person name="Sisinthy S."/>
        </authorList>
    </citation>
    <scope>NUCLEOTIDE SEQUENCE [LARGE SCALE GENOMIC DNA]</scope>
    <source>
        <strain evidence="5 7">RuG17</strain>
    </source>
</reference>
<feature type="binding site" evidence="4">
    <location>
        <position position="80"/>
    </location>
    <ligand>
        <name>S-adenosyl-L-methionine</name>
        <dbReference type="ChEBI" id="CHEBI:59789"/>
    </ligand>
</feature>
<sequence length="247" mass="26342">MNRADLNKRPAQVAAMFDEVAAHYDRTNAVLSMGNATLWRVATTRAVGPKRGERILDIAAGTGTSSAALTRTGAQVVAADFSEGMIEVGRQRHADNPNIEFVQADATALPFADGEFDAVTISFGLRNVVEPQKALAEFYRVTKPGGRVVICEFSTPPLTPVRVGYFAYLNHVMPAIVRLASSNAEAYDYLGESIAAWPDQATLSGWLRGAGYEGVAYRNLTLGIVALHRGVKSPDAQPAAASTDATS</sequence>
<dbReference type="InterPro" id="IPR029063">
    <property type="entry name" value="SAM-dependent_MTases_sf"/>
</dbReference>
<reference evidence="6 8" key="2">
    <citation type="submission" date="2020-08" db="EMBL/GenBank/DDBJ databases">
        <title>Sequencing the genomes of 1000 actinobacteria strains.</title>
        <authorList>
            <person name="Klenk H.-P."/>
        </authorList>
    </citation>
    <scope>NUCLEOTIDE SEQUENCE [LARGE SCALE GENOMIC DNA]</scope>
    <source>
        <strain evidence="6 8">DSM 21065</strain>
    </source>
</reference>
<comment type="similarity">
    <text evidence="4">Belongs to the class I-like SAM-binding methyltransferase superfamily. MenG/UbiE family.</text>
</comment>
<dbReference type="PANTHER" id="PTHR43591:SF24">
    <property type="entry name" value="2-METHOXY-6-POLYPRENYL-1,4-BENZOQUINOL METHYLASE, MITOCHONDRIAL"/>
    <property type="match status" value="1"/>
</dbReference>
<dbReference type="AlphaFoldDB" id="A0A099J219"/>
<feature type="binding site" evidence="4">
    <location>
        <position position="122"/>
    </location>
    <ligand>
        <name>S-adenosyl-L-methionine</name>
        <dbReference type="ChEBI" id="CHEBI:59789"/>
    </ligand>
</feature>
<evidence type="ECO:0000313" key="7">
    <source>
        <dbReference type="Proteomes" id="UP000029864"/>
    </source>
</evidence>
<keyword evidence="4" id="KW-0474">Menaquinone biosynthesis</keyword>
<dbReference type="HAMAP" id="MF_01813">
    <property type="entry name" value="MenG_UbiE_methyltr"/>
    <property type="match status" value="1"/>
</dbReference>
<keyword evidence="7" id="KW-1185">Reference proteome</keyword>
<dbReference type="GO" id="GO:0009234">
    <property type="term" value="P:menaquinone biosynthetic process"/>
    <property type="evidence" value="ECO:0007669"/>
    <property type="project" value="UniProtKB-UniRule"/>
</dbReference>
<dbReference type="GO" id="GO:0032259">
    <property type="term" value="P:methylation"/>
    <property type="evidence" value="ECO:0007669"/>
    <property type="project" value="UniProtKB-KW"/>
</dbReference>
<dbReference type="EMBL" id="JACHBQ010000001">
    <property type="protein sequence ID" value="MBB5643494.1"/>
    <property type="molecule type" value="Genomic_DNA"/>
</dbReference>
<dbReference type="CDD" id="cd02440">
    <property type="entry name" value="AdoMet_MTases"/>
    <property type="match status" value="1"/>
</dbReference>
<dbReference type="EMBL" id="JPXF01000080">
    <property type="protein sequence ID" value="KGJ72321.1"/>
    <property type="molecule type" value="Genomic_DNA"/>
</dbReference>
<keyword evidence="5" id="KW-0830">Ubiquinone</keyword>
<keyword evidence="2 4" id="KW-0808">Transferase</keyword>
<comment type="function">
    <text evidence="4">Methyltransferase required for the conversion of demethylmenaquinol (DMKH2) to menaquinol (MKH2).</text>
</comment>
<dbReference type="Proteomes" id="UP000561726">
    <property type="component" value="Unassembled WGS sequence"/>
</dbReference>
<dbReference type="PROSITE" id="PS51608">
    <property type="entry name" value="SAM_MT_UBIE"/>
    <property type="match status" value="1"/>
</dbReference>
<proteinExistence type="inferred from homology"/>
<dbReference type="NCBIfam" id="TIGR01934">
    <property type="entry name" value="MenG_MenH_UbiE"/>
    <property type="match status" value="1"/>
</dbReference>
<comment type="catalytic activity">
    <reaction evidence="4">
        <text>a 2-demethylmenaquinol + S-adenosyl-L-methionine = a menaquinol + S-adenosyl-L-homocysteine + H(+)</text>
        <dbReference type="Rhea" id="RHEA:42640"/>
        <dbReference type="Rhea" id="RHEA-COMP:9539"/>
        <dbReference type="Rhea" id="RHEA-COMP:9563"/>
        <dbReference type="ChEBI" id="CHEBI:15378"/>
        <dbReference type="ChEBI" id="CHEBI:18151"/>
        <dbReference type="ChEBI" id="CHEBI:55437"/>
        <dbReference type="ChEBI" id="CHEBI:57856"/>
        <dbReference type="ChEBI" id="CHEBI:59789"/>
        <dbReference type="EC" id="2.1.1.163"/>
    </reaction>
</comment>
<evidence type="ECO:0000313" key="8">
    <source>
        <dbReference type="Proteomes" id="UP000561726"/>
    </source>
</evidence>
<evidence type="ECO:0000313" key="6">
    <source>
        <dbReference type="EMBL" id="MBB5643494.1"/>
    </source>
</evidence>
<dbReference type="InterPro" id="IPR004033">
    <property type="entry name" value="UbiE/COQ5_MeTrFase"/>
</dbReference>
<evidence type="ECO:0000313" key="5">
    <source>
        <dbReference type="EMBL" id="KGJ72321.1"/>
    </source>
</evidence>
<dbReference type="NCBIfam" id="NF001244">
    <property type="entry name" value="PRK00216.1-5"/>
    <property type="match status" value="1"/>
</dbReference>
<dbReference type="PANTHER" id="PTHR43591">
    <property type="entry name" value="METHYLTRANSFERASE"/>
    <property type="match status" value="1"/>
</dbReference>
<protein>
    <recommendedName>
        <fullName evidence="4">Demethylmenaquinone methyltransferase</fullName>
        <ecNumber evidence="4">2.1.1.163</ecNumber>
    </recommendedName>
</protein>
<dbReference type="Gene3D" id="3.40.50.150">
    <property type="entry name" value="Vaccinia Virus protein VP39"/>
    <property type="match status" value="1"/>
</dbReference>
<dbReference type="PROSITE" id="PS01184">
    <property type="entry name" value="UBIE_2"/>
    <property type="match status" value="1"/>
</dbReference>
<evidence type="ECO:0000256" key="3">
    <source>
        <dbReference type="ARBA" id="ARBA00022691"/>
    </source>
</evidence>
<dbReference type="OrthoDB" id="9808140at2"/>
<keyword evidence="3 4" id="KW-0949">S-adenosyl-L-methionine</keyword>
<name>A0A099J219_9MICO</name>
<comment type="caution">
    <text evidence="5">The sequence shown here is derived from an EMBL/GenBank/DDBJ whole genome shotgun (WGS) entry which is preliminary data.</text>
</comment>